<sequence length="281" mass="31771">MATLWQLMAEQIPDDHSRQVHSQYYLEEELTGPDSPPLVVDLGCGDGSSALLARKWRSDVRWVGVDILQSGYAKGIVGEQVLFYDGVNLPFADNSIPLIYSNQVFEHVRHPEPLLREIARVLQPGGLFIGSTSQLEPYHAWSLWNYTIYGFKVLVSDAGMTLTEVRPGIDGIALVHRQWFGRRPEHSSWFKRSPLNTEIDEWGVTTRRRAALVNLRKLQFCGQFSFRVQKPGGPPRVRTPRKDLATPIPAATAPAAGKRPALRRWARQQFGQLLPAPRKRD</sequence>
<dbReference type="CDD" id="cd02440">
    <property type="entry name" value="AdoMet_MTases"/>
    <property type="match status" value="1"/>
</dbReference>
<dbReference type="RefSeq" id="WP_192768279.1">
    <property type="nucleotide sequence ID" value="NZ_JADBEB010000001.1"/>
</dbReference>
<keyword evidence="3" id="KW-0808">Transferase</keyword>
<proteinExistence type="predicted"/>
<organism evidence="3 4">
    <name type="scientific">Plantactinospora soyae</name>
    <dbReference type="NCBI Taxonomy" id="1544732"/>
    <lineage>
        <taxon>Bacteria</taxon>
        <taxon>Bacillati</taxon>
        <taxon>Actinomycetota</taxon>
        <taxon>Actinomycetes</taxon>
        <taxon>Micromonosporales</taxon>
        <taxon>Micromonosporaceae</taxon>
        <taxon>Plantactinospora</taxon>
    </lineage>
</organism>
<dbReference type="AlphaFoldDB" id="A0A927R8C3"/>
<protein>
    <submittedName>
        <fullName evidence="3">SAM-dependent methyltransferase</fullName>
    </submittedName>
</protein>
<dbReference type="GO" id="GO:0032259">
    <property type="term" value="P:methylation"/>
    <property type="evidence" value="ECO:0007669"/>
    <property type="project" value="UniProtKB-KW"/>
</dbReference>
<dbReference type="Proteomes" id="UP000649753">
    <property type="component" value="Unassembled WGS sequence"/>
</dbReference>
<feature type="compositionally biased region" description="Low complexity" evidence="1">
    <location>
        <begin position="245"/>
        <end position="256"/>
    </location>
</feature>
<comment type="caution">
    <text evidence="3">The sequence shown here is derived from an EMBL/GenBank/DDBJ whole genome shotgun (WGS) entry which is preliminary data.</text>
</comment>
<accession>A0A927R8C3</accession>
<feature type="region of interest" description="Disordered" evidence="1">
    <location>
        <begin position="231"/>
        <end position="261"/>
    </location>
</feature>
<gene>
    <name evidence="3" type="ORF">H4W31_004309</name>
</gene>
<reference evidence="3" key="1">
    <citation type="submission" date="2020-10" db="EMBL/GenBank/DDBJ databases">
        <title>Sequencing the genomes of 1000 actinobacteria strains.</title>
        <authorList>
            <person name="Klenk H.-P."/>
        </authorList>
    </citation>
    <scope>NUCLEOTIDE SEQUENCE</scope>
    <source>
        <strain evidence="3">DSM 46832</strain>
    </source>
</reference>
<keyword evidence="4" id="KW-1185">Reference proteome</keyword>
<feature type="domain" description="Methyltransferase type 11" evidence="2">
    <location>
        <begin position="40"/>
        <end position="129"/>
    </location>
</feature>
<evidence type="ECO:0000259" key="2">
    <source>
        <dbReference type="Pfam" id="PF08241"/>
    </source>
</evidence>
<dbReference type="InterPro" id="IPR029063">
    <property type="entry name" value="SAM-dependent_MTases_sf"/>
</dbReference>
<dbReference type="PANTHER" id="PTHR43591">
    <property type="entry name" value="METHYLTRANSFERASE"/>
    <property type="match status" value="1"/>
</dbReference>
<name>A0A927R8C3_9ACTN</name>
<dbReference type="EMBL" id="JADBEB010000001">
    <property type="protein sequence ID" value="MBE1488671.1"/>
    <property type="molecule type" value="Genomic_DNA"/>
</dbReference>
<evidence type="ECO:0000313" key="4">
    <source>
        <dbReference type="Proteomes" id="UP000649753"/>
    </source>
</evidence>
<evidence type="ECO:0000313" key="3">
    <source>
        <dbReference type="EMBL" id="MBE1488671.1"/>
    </source>
</evidence>
<dbReference type="InterPro" id="IPR013216">
    <property type="entry name" value="Methyltransf_11"/>
</dbReference>
<dbReference type="Pfam" id="PF08241">
    <property type="entry name" value="Methyltransf_11"/>
    <property type="match status" value="1"/>
</dbReference>
<evidence type="ECO:0000256" key="1">
    <source>
        <dbReference type="SAM" id="MobiDB-lite"/>
    </source>
</evidence>
<dbReference type="GO" id="GO:0008757">
    <property type="term" value="F:S-adenosylmethionine-dependent methyltransferase activity"/>
    <property type="evidence" value="ECO:0007669"/>
    <property type="project" value="InterPro"/>
</dbReference>
<dbReference type="Gene3D" id="3.40.50.150">
    <property type="entry name" value="Vaccinia Virus protein VP39"/>
    <property type="match status" value="1"/>
</dbReference>
<keyword evidence="3" id="KW-0489">Methyltransferase</keyword>
<dbReference type="SUPFAM" id="SSF53335">
    <property type="entry name" value="S-adenosyl-L-methionine-dependent methyltransferases"/>
    <property type="match status" value="1"/>
</dbReference>